<keyword evidence="1" id="KW-0812">Transmembrane</keyword>
<dbReference type="AlphaFoldDB" id="A0A1I7Z6F2"/>
<dbReference type="WBParaSite" id="L893_g23052.t1">
    <property type="protein sequence ID" value="L893_g23052.t1"/>
    <property type="gene ID" value="L893_g23052"/>
</dbReference>
<keyword evidence="1" id="KW-1133">Transmembrane helix</keyword>
<reference evidence="3" key="1">
    <citation type="submission" date="2016-11" db="UniProtKB">
        <authorList>
            <consortium name="WormBaseParasite"/>
        </authorList>
    </citation>
    <scope>IDENTIFICATION</scope>
</reference>
<dbReference type="Proteomes" id="UP000095287">
    <property type="component" value="Unplaced"/>
</dbReference>
<evidence type="ECO:0000313" key="2">
    <source>
        <dbReference type="Proteomes" id="UP000095287"/>
    </source>
</evidence>
<sequence>MSSKYGFILTRTRVLNTSDSIKIRTGKEDSVDPHFDGPNYHSDRNQRFNEKANFSVMIWIAALVSAVFRYGSLIVILLPGHHHRTLRADMRLEDCPQGLCDLSFLSSSKLSSDLYYLVPFRCP</sequence>
<accession>A0A1I7Z6F2</accession>
<name>A0A1I7Z6F2_9BILA</name>
<evidence type="ECO:0000256" key="1">
    <source>
        <dbReference type="SAM" id="Phobius"/>
    </source>
</evidence>
<feature type="transmembrane region" description="Helical" evidence="1">
    <location>
        <begin position="56"/>
        <end position="78"/>
    </location>
</feature>
<evidence type="ECO:0000313" key="3">
    <source>
        <dbReference type="WBParaSite" id="L893_g23052.t1"/>
    </source>
</evidence>
<organism evidence="2 3">
    <name type="scientific">Steinernema glaseri</name>
    <dbReference type="NCBI Taxonomy" id="37863"/>
    <lineage>
        <taxon>Eukaryota</taxon>
        <taxon>Metazoa</taxon>
        <taxon>Ecdysozoa</taxon>
        <taxon>Nematoda</taxon>
        <taxon>Chromadorea</taxon>
        <taxon>Rhabditida</taxon>
        <taxon>Tylenchina</taxon>
        <taxon>Panagrolaimomorpha</taxon>
        <taxon>Strongyloidoidea</taxon>
        <taxon>Steinernematidae</taxon>
        <taxon>Steinernema</taxon>
    </lineage>
</organism>
<keyword evidence="2" id="KW-1185">Reference proteome</keyword>
<proteinExistence type="predicted"/>
<keyword evidence="1" id="KW-0472">Membrane</keyword>
<protein>
    <submittedName>
        <fullName evidence="3">7TM_GPCR_Srx domain-containing protein</fullName>
    </submittedName>
</protein>